<dbReference type="AlphaFoldDB" id="A0A4D7KB61"/>
<dbReference type="RefSeq" id="WP_137092219.1">
    <property type="nucleotide sequence ID" value="NZ_CP028923.1"/>
</dbReference>
<evidence type="ECO:0000313" key="4">
    <source>
        <dbReference type="Proteomes" id="UP000298616"/>
    </source>
</evidence>
<feature type="region of interest" description="Disordered" evidence="1">
    <location>
        <begin position="1"/>
        <end position="23"/>
    </location>
</feature>
<evidence type="ECO:0000256" key="2">
    <source>
        <dbReference type="SAM" id="Phobius"/>
    </source>
</evidence>
<dbReference type="KEGG" id="fpf:DCC35_18775"/>
<keyword evidence="2" id="KW-1133">Transmembrane helix</keyword>
<feature type="compositionally biased region" description="Polar residues" evidence="1">
    <location>
        <begin position="13"/>
        <end position="23"/>
    </location>
</feature>
<name>A0A4D7KB61_9BACT</name>
<keyword evidence="4" id="KW-1185">Reference proteome</keyword>
<keyword evidence="2" id="KW-0472">Membrane</keyword>
<dbReference type="EMBL" id="CP028923">
    <property type="protein sequence ID" value="QCK16628.1"/>
    <property type="molecule type" value="Genomic_DNA"/>
</dbReference>
<feature type="transmembrane region" description="Helical" evidence="2">
    <location>
        <begin position="69"/>
        <end position="90"/>
    </location>
</feature>
<reference evidence="3 4" key="1">
    <citation type="submission" date="2018-04" db="EMBL/GenBank/DDBJ databases">
        <title>Complete genome uncultured novel isolate.</title>
        <authorList>
            <person name="Merlino G."/>
        </authorList>
    </citation>
    <scope>NUCLEOTIDE SEQUENCE [LARGE SCALE GENOMIC DNA]</scope>
    <source>
        <strain evidence="4">R1DC9</strain>
    </source>
</reference>
<keyword evidence="2" id="KW-0812">Transmembrane</keyword>
<evidence type="ECO:0000256" key="1">
    <source>
        <dbReference type="SAM" id="MobiDB-lite"/>
    </source>
</evidence>
<dbReference type="OrthoDB" id="1450824at2"/>
<evidence type="ECO:0000313" key="3">
    <source>
        <dbReference type="EMBL" id="QCK16628.1"/>
    </source>
</evidence>
<organism evidence="3 4">
    <name type="scientific">Mangrovivirga cuniculi</name>
    <dbReference type="NCBI Taxonomy" id="2715131"/>
    <lineage>
        <taxon>Bacteria</taxon>
        <taxon>Pseudomonadati</taxon>
        <taxon>Bacteroidota</taxon>
        <taxon>Cytophagia</taxon>
        <taxon>Cytophagales</taxon>
        <taxon>Mangrovivirgaceae</taxon>
        <taxon>Mangrovivirga</taxon>
    </lineage>
</organism>
<gene>
    <name evidence="3" type="ORF">DCC35_18775</name>
</gene>
<proteinExistence type="predicted"/>
<accession>A0A4D7KB61</accession>
<dbReference type="Proteomes" id="UP000298616">
    <property type="component" value="Chromosome"/>
</dbReference>
<protein>
    <submittedName>
        <fullName evidence="3">Uncharacterized protein</fullName>
    </submittedName>
</protein>
<sequence>MGGFGSMDAANKSMKNNRSLLKKNSTWDKIKNYNSALKNKQSKFADKKASSAQLSEIRERSIKENKRQIIKTVIKLILVGTAIVVAWWLMTENTIMNHNF</sequence>